<accession>U4UK83</accession>
<keyword evidence="1" id="KW-0732">Signal</keyword>
<gene>
    <name evidence="2" type="ORF">D910_11766</name>
</gene>
<sequence>MKQIIWSSAVLAILLVVITGTESRSLAKRSASPSIDSHESEEHNGYKDKAKVEVAFGVKDAILGFVFDKLNKFIDQKTHWIDQLDHQNIAKNKAHGIEPPTDPVISLSKILSGAIGSKLEAAAPLLNIVTSKLGSGSGSGSNHGGFNLGSLLGGHK</sequence>
<evidence type="ECO:0000313" key="2">
    <source>
        <dbReference type="EMBL" id="ERL94489.1"/>
    </source>
</evidence>
<reference evidence="2 3" key="1">
    <citation type="journal article" date="2013" name="Genome Biol.">
        <title>Draft genome of the mountain pine beetle, Dendroctonus ponderosae Hopkins, a major forest pest.</title>
        <authorList>
            <person name="Keeling C.I."/>
            <person name="Yuen M.M."/>
            <person name="Liao N.Y."/>
            <person name="Docking T.R."/>
            <person name="Chan S.K."/>
            <person name="Taylor G.A."/>
            <person name="Palmquist D.L."/>
            <person name="Jackman S.D."/>
            <person name="Nguyen A."/>
            <person name="Li M."/>
            <person name="Henderson H."/>
            <person name="Janes J.K."/>
            <person name="Zhao Y."/>
            <person name="Pandoh P."/>
            <person name="Moore R."/>
            <person name="Sperling F.A."/>
            <person name="Huber D.P."/>
            <person name="Birol I."/>
            <person name="Jones S.J."/>
            <person name="Bohlmann J."/>
        </authorList>
    </citation>
    <scope>NUCLEOTIDE SEQUENCE</scope>
</reference>
<name>U4UK83_DENPD</name>
<organism evidence="2 3">
    <name type="scientific">Dendroctonus ponderosae</name>
    <name type="common">Mountain pine beetle</name>
    <dbReference type="NCBI Taxonomy" id="77166"/>
    <lineage>
        <taxon>Eukaryota</taxon>
        <taxon>Metazoa</taxon>
        <taxon>Ecdysozoa</taxon>
        <taxon>Arthropoda</taxon>
        <taxon>Hexapoda</taxon>
        <taxon>Insecta</taxon>
        <taxon>Pterygota</taxon>
        <taxon>Neoptera</taxon>
        <taxon>Endopterygota</taxon>
        <taxon>Coleoptera</taxon>
        <taxon>Polyphaga</taxon>
        <taxon>Cucujiformia</taxon>
        <taxon>Curculionidae</taxon>
        <taxon>Scolytinae</taxon>
        <taxon>Dendroctonus</taxon>
    </lineage>
</organism>
<feature type="signal peptide" evidence="1">
    <location>
        <begin position="1"/>
        <end position="23"/>
    </location>
</feature>
<feature type="chain" id="PRO_5004656607" evidence="1">
    <location>
        <begin position="24"/>
        <end position="156"/>
    </location>
</feature>
<protein>
    <submittedName>
        <fullName evidence="2">Uncharacterized protein</fullName>
    </submittedName>
</protein>
<proteinExistence type="predicted"/>
<dbReference type="AlphaFoldDB" id="U4UK83"/>
<evidence type="ECO:0000313" key="3">
    <source>
        <dbReference type="Proteomes" id="UP000030742"/>
    </source>
</evidence>
<evidence type="ECO:0000256" key="1">
    <source>
        <dbReference type="SAM" id="SignalP"/>
    </source>
</evidence>
<dbReference type="Proteomes" id="UP000030742">
    <property type="component" value="Unassembled WGS sequence"/>
</dbReference>
<dbReference type="EMBL" id="KB632390">
    <property type="protein sequence ID" value="ERL94489.1"/>
    <property type="molecule type" value="Genomic_DNA"/>
</dbReference>